<dbReference type="Gene3D" id="2.60.40.1890">
    <property type="entry name" value="PCu(A)C copper chaperone"/>
    <property type="match status" value="1"/>
</dbReference>
<evidence type="ECO:0000313" key="1">
    <source>
        <dbReference type="EMBL" id="VAX09783.1"/>
    </source>
</evidence>
<dbReference type="InterPro" id="IPR036182">
    <property type="entry name" value="PCuAC_sf"/>
</dbReference>
<gene>
    <name evidence="1" type="ORF">MNBD_GAMMA25-1269</name>
</gene>
<dbReference type="SUPFAM" id="SSF110087">
    <property type="entry name" value="DR1885-like metal-binding protein"/>
    <property type="match status" value="1"/>
</dbReference>
<dbReference type="EMBL" id="UOFY01000042">
    <property type="protein sequence ID" value="VAX09783.1"/>
    <property type="molecule type" value="Genomic_DNA"/>
</dbReference>
<proteinExistence type="predicted"/>
<protein>
    <recommendedName>
        <fullName evidence="2">Copper metallochaperone, bacterial analog of Cox17 protein</fullName>
    </recommendedName>
</protein>
<dbReference type="Pfam" id="PF04314">
    <property type="entry name" value="PCuAC"/>
    <property type="match status" value="1"/>
</dbReference>
<accession>A0A3B1BCR0</accession>
<dbReference type="InterPro" id="IPR007410">
    <property type="entry name" value="LpqE-like"/>
</dbReference>
<dbReference type="AlphaFoldDB" id="A0A3B1BCR0"/>
<dbReference type="PANTHER" id="PTHR36302:SF1">
    <property type="entry name" value="COPPER CHAPERONE PCU(A)C"/>
    <property type="match status" value="1"/>
</dbReference>
<dbReference type="InterPro" id="IPR058248">
    <property type="entry name" value="Lxx211020-like"/>
</dbReference>
<reference evidence="1" key="1">
    <citation type="submission" date="2018-06" db="EMBL/GenBank/DDBJ databases">
        <authorList>
            <person name="Zhirakovskaya E."/>
        </authorList>
    </citation>
    <scope>NUCLEOTIDE SEQUENCE</scope>
</reference>
<name>A0A3B1BCR0_9ZZZZ</name>
<dbReference type="PANTHER" id="PTHR36302">
    <property type="entry name" value="BLR7088 PROTEIN"/>
    <property type="match status" value="1"/>
</dbReference>
<sequence length="146" mass="16149">MNQFIRHLILILGLLLTPLANSAAPALSINGAYSPEAPPVVKVLAAYMMIENKSANEIKITAIQSPDFDQVEIHRIDSHDGMMRMVKQEHLTIPAGKVISLSPGELHIMLLQPHRTFKDGDVISLQLTLNNGTQQTINVPVRKRNL</sequence>
<organism evidence="1">
    <name type="scientific">hydrothermal vent metagenome</name>
    <dbReference type="NCBI Taxonomy" id="652676"/>
    <lineage>
        <taxon>unclassified sequences</taxon>
        <taxon>metagenomes</taxon>
        <taxon>ecological metagenomes</taxon>
    </lineage>
</organism>
<evidence type="ECO:0008006" key="2">
    <source>
        <dbReference type="Google" id="ProtNLM"/>
    </source>
</evidence>